<dbReference type="STRING" id="7574.A0A1S3J193"/>
<dbReference type="OrthoDB" id="60033at2759"/>
<evidence type="ECO:0000256" key="7">
    <source>
        <dbReference type="ARBA" id="ARBA00023163"/>
    </source>
</evidence>
<name>A0A1S3J193_LINAN</name>
<feature type="region of interest" description="Disordered" evidence="10">
    <location>
        <begin position="654"/>
        <end position="683"/>
    </location>
</feature>
<dbReference type="PANTHER" id="PTHR10015">
    <property type="entry name" value="HEAT SHOCK TRANSCRIPTION FACTOR"/>
    <property type="match status" value="1"/>
</dbReference>
<dbReference type="GO" id="GO:0043565">
    <property type="term" value="F:sequence-specific DNA binding"/>
    <property type="evidence" value="ECO:0007669"/>
    <property type="project" value="InterPro"/>
</dbReference>
<evidence type="ECO:0000256" key="8">
    <source>
        <dbReference type="ARBA" id="ARBA00023242"/>
    </source>
</evidence>
<dbReference type="PANTHER" id="PTHR10015:SF427">
    <property type="entry name" value="HEAT SHOCK FACTOR PROTEIN"/>
    <property type="match status" value="1"/>
</dbReference>
<dbReference type="InParanoid" id="A0A1S3J193"/>
<sequence>MGTTRAFYTYWPINSCFSDYCRSISNCAVPVTPCISVVTDHTMDELLFRRVNKMPTKETENYSAEAGSAVPAFLSKLWTLVEDPSTDELIYWDASGRSFHVYDQGRFAKEVLPLYFKHNNIASFIRQLNMYGFRKVTNVDQGSLKVDKDDMEFAHPYFLKDHEYLLDLIKRKVGGSTRDDVKVRHEDVSKVLSDVKSIRGKQENMNSKLDGMKRENEALWREVASLRQKHMKQQQIVNKLIQFLMHLVGSRKVLGKRKLPLMLNDSSQLEPSCKISRLSADESHTATPQDPCQVDNKPLIHEVTDLSNLAGIAEQTESIVQSPKPTDNSKGEMPQSSMSNADNPDEATFKETEELIQSLSEPLNTENSADNSLDMALSNSSSNVSGGSNNNPTFTRQNSLKLQNDMTDHLDTLQTDLDSLKDILSGSSYNLDPAMILGLFNPESPAPNLSQIPSNIFMDEDDSARDGTILGNELIEYNPPEGLPNLFDLVPVEDNVDAILDPLNSPLSPAGDKDKDGPSKDYLSSMEESQGQGNCGFVLSWRPWIPPVLEKYVHARNDMTDHLDTLQTDLDSLKDILSGSSYNLDPAMILGLFNPESPAPNLSQIPSNIFMDEDDSGRDGTILGNELIEYNPPEGLPNLFDLVPVEDNVDAILDPLNSPLSPAGDKDKDGPSKDYLSSMEEVD</sequence>
<dbReference type="Pfam" id="PF00447">
    <property type="entry name" value="HSF_DNA-bind"/>
    <property type="match status" value="1"/>
</dbReference>
<keyword evidence="3" id="KW-0805">Transcription regulation</keyword>
<dbReference type="FunCoup" id="A0A1S3J193">
    <property type="interactions" value="156"/>
</dbReference>
<keyword evidence="6" id="KW-0010">Activator</keyword>
<evidence type="ECO:0000256" key="3">
    <source>
        <dbReference type="ARBA" id="ARBA00023015"/>
    </source>
</evidence>
<evidence type="ECO:0000256" key="10">
    <source>
        <dbReference type="SAM" id="MobiDB-lite"/>
    </source>
</evidence>
<feature type="compositionally biased region" description="Low complexity" evidence="10">
    <location>
        <begin position="378"/>
        <end position="391"/>
    </location>
</feature>
<dbReference type="Proteomes" id="UP000085678">
    <property type="component" value="Unplaced"/>
</dbReference>
<keyword evidence="4" id="KW-0346">Stress response</keyword>
<evidence type="ECO:0000313" key="12">
    <source>
        <dbReference type="Proteomes" id="UP000085678"/>
    </source>
</evidence>
<accession>A0A1S3J193</accession>
<evidence type="ECO:0000256" key="5">
    <source>
        <dbReference type="ARBA" id="ARBA00023125"/>
    </source>
</evidence>
<dbReference type="InterPro" id="IPR036388">
    <property type="entry name" value="WH-like_DNA-bd_sf"/>
</dbReference>
<feature type="region of interest" description="Disordered" evidence="10">
    <location>
        <begin position="277"/>
        <end position="296"/>
    </location>
</feature>
<evidence type="ECO:0000313" key="13">
    <source>
        <dbReference type="RefSeq" id="XP_013404026.1"/>
    </source>
</evidence>
<feature type="compositionally biased region" description="Polar residues" evidence="10">
    <location>
        <begin position="355"/>
        <end position="371"/>
    </location>
</feature>
<dbReference type="PROSITE" id="PS00434">
    <property type="entry name" value="HSF_DOMAIN"/>
    <property type="match status" value="1"/>
</dbReference>
<reference evidence="13" key="1">
    <citation type="submission" date="2025-08" db="UniProtKB">
        <authorList>
            <consortium name="RefSeq"/>
        </authorList>
    </citation>
    <scope>IDENTIFICATION</scope>
    <source>
        <tissue evidence="13">Gonads</tissue>
    </source>
</reference>
<keyword evidence="8" id="KW-0539">Nucleus</keyword>
<evidence type="ECO:0000256" key="2">
    <source>
        <dbReference type="ARBA" id="ARBA00006403"/>
    </source>
</evidence>
<evidence type="ECO:0000256" key="9">
    <source>
        <dbReference type="RuleBase" id="RU004020"/>
    </source>
</evidence>
<dbReference type="GO" id="GO:0003700">
    <property type="term" value="F:DNA-binding transcription factor activity"/>
    <property type="evidence" value="ECO:0007669"/>
    <property type="project" value="InterPro"/>
</dbReference>
<evidence type="ECO:0000256" key="1">
    <source>
        <dbReference type="ARBA" id="ARBA00004123"/>
    </source>
</evidence>
<dbReference type="FunFam" id="1.10.10.10:FF:000027">
    <property type="entry name" value="Heat shock transcription factor 1"/>
    <property type="match status" value="1"/>
</dbReference>
<evidence type="ECO:0000259" key="11">
    <source>
        <dbReference type="PROSITE" id="PS00434"/>
    </source>
</evidence>
<dbReference type="GeneID" id="106169187"/>
<comment type="subcellular location">
    <subcellularLocation>
        <location evidence="1">Nucleus</location>
    </subcellularLocation>
</comment>
<feature type="compositionally biased region" description="Polar residues" evidence="10">
    <location>
        <begin position="317"/>
        <end position="342"/>
    </location>
</feature>
<dbReference type="InterPro" id="IPR036390">
    <property type="entry name" value="WH_DNA-bd_sf"/>
</dbReference>
<dbReference type="Pfam" id="PF06546">
    <property type="entry name" value="Vert_HS_TF"/>
    <property type="match status" value="2"/>
</dbReference>
<keyword evidence="7" id="KW-0804">Transcription</keyword>
<organism evidence="12 13">
    <name type="scientific">Lingula anatina</name>
    <name type="common">Brachiopod</name>
    <name type="synonym">Lingula unguis</name>
    <dbReference type="NCBI Taxonomy" id="7574"/>
    <lineage>
        <taxon>Eukaryota</taxon>
        <taxon>Metazoa</taxon>
        <taxon>Spiralia</taxon>
        <taxon>Lophotrochozoa</taxon>
        <taxon>Brachiopoda</taxon>
        <taxon>Linguliformea</taxon>
        <taxon>Lingulata</taxon>
        <taxon>Lingulida</taxon>
        <taxon>Linguloidea</taxon>
        <taxon>Lingulidae</taxon>
        <taxon>Lingula</taxon>
    </lineage>
</organism>
<dbReference type="SMART" id="SM00415">
    <property type="entry name" value="HSF"/>
    <property type="match status" value="1"/>
</dbReference>
<dbReference type="InterPro" id="IPR010542">
    <property type="entry name" value="Vert_HSTF_C"/>
</dbReference>
<proteinExistence type="inferred from homology"/>
<dbReference type="GO" id="GO:0005634">
    <property type="term" value="C:nucleus"/>
    <property type="evidence" value="ECO:0007669"/>
    <property type="project" value="UniProtKB-SubCell"/>
</dbReference>
<gene>
    <name evidence="13" type="primary">LOC106169187</name>
</gene>
<dbReference type="KEGG" id="lak:106169187"/>
<dbReference type="SUPFAM" id="SSF46785">
    <property type="entry name" value="Winged helix' DNA-binding domain"/>
    <property type="match status" value="1"/>
</dbReference>
<keyword evidence="12" id="KW-1185">Reference proteome</keyword>
<dbReference type="InterPro" id="IPR000232">
    <property type="entry name" value="HSF_DNA-bd"/>
</dbReference>
<dbReference type="Gene3D" id="1.10.10.10">
    <property type="entry name" value="Winged helix-like DNA-binding domain superfamily/Winged helix DNA-binding domain"/>
    <property type="match status" value="1"/>
</dbReference>
<evidence type="ECO:0000256" key="6">
    <source>
        <dbReference type="ARBA" id="ARBA00023159"/>
    </source>
</evidence>
<keyword evidence="5" id="KW-0238">DNA-binding</keyword>
<dbReference type="AlphaFoldDB" id="A0A1S3J193"/>
<dbReference type="RefSeq" id="XP_013404026.1">
    <property type="nucleotide sequence ID" value="XM_013548572.1"/>
</dbReference>
<feature type="region of interest" description="Disordered" evidence="10">
    <location>
        <begin position="317"/>
        <end position="396"/>
    </location>
</feature>
<protein>
    <submittedName>
        <fullName evidence="13">Heat shock factor protein-like</fullName>
    </submittedName>
</protein>
<dbReference type="PRINTS" id="PR00056">
    <property type="entry name" value="HSFDOMAIN"/>
</dbReference>
<feature type="domain" description="HSF-type DNA-binding" evidence="11">
    <location>
        <begin position="112"/>
        <end position="136"/>
    </location>
</feature>
<comment type="similarity">
    <text evidence="2 9">Belongs to the HSF family.</text>
</comment>
<feature type="region of interest" description="Disordered" evidence="10">
    <location>
        <begin position="500"/>
        <end position="528"/>
    </location>
</feature>
<evidence type="ECO:0000256" key="4">
    <source>
        <dbReference type="ARBA" id="ARBA00023016"/>
    </source>
</evidence>